<accession>A0A0L8GE94</accession>
<sequence>MCEMSLDSRIYQPRLICSGTTHNICLSTSVTKYLYIQIYRLYKYTQIRLCALLLLYTE</sequence>
<protein>
    <submittedName>
        <fullName evidence="1">Uncharacterized protein</fullName>
    </submittedName>
</protein>
<reference evidence="1" key="1">
    <citation type="submission" date="2015-07" db="EMBL/GenBank/DDBJ databases">
        <title>MeaNS - Measles Nucleotide Surveillance Program.</title>
        <authorList>
            <person name="Tran T."/>
            <person name="Druce J."/>
        </authorList>
    </citation>
    <scope>NUCLEOTIDE SEQUENCE</scope>
    <source>
        <strain evidence="1">UCB-OBI-ISO-001</strain>
        <tissue evidence="1">Gonad</tissue>
    </source>
</reference>
<dbReference type="EMBL" id="KQ422209">
    <property type="protein sequence ID" value="KOF75341.1"/>
    <property type="molecule type" value="Genomic_DNA"/>
</dbReference>
<evidence type="ECO:0000313" key="1">
    <source>
        <dbReference type="EMBL" id="KOF75341.1"/>
    </source>
</evidence>
<dbReference type="AlphaFoldDB" id="A0A0L8GE94"/>
<proteinExistence type="predicted"/>
<organism evidence="1">
    <name type="scientific">Octopus bimaculoides</name>
    <name type="common">California two-spotted octopus</name>
    <dbReference type="NCBI Taxonomy" id="37653"/>
    <lineage>
        <taxon>Eukaryota</taxon>
        <taxon>Metazoa</taxon>
        <taxon>Spiralia</taxon>
        <taxon>Lophotrochozoa</taxon>
        <taxon>Mollusca</taxon>
        <taxon>Cephalopoda</taxon>
        <taxon>Coleoidea</taxon>
        <taxon>Octopodiformes</taxon>
        <taxon>Octopoda</taxon>
        <taxon>Incirrata</taxon>
        <taxon>Octopodidae</taxon>
        <taxon>Octopus</taxon>
    </lineage>
</organism>
<gene>
    <name evidence="1" type="ORF">OCBIM_22034895mg</name>
</gene>
<name>A0A0L8GE94_OCTBM</name>